<evidence type="ECO:0000256" key="3">
    <source>
        <dbReference type="ARBA" id="ARBA00022827"/>
    </source>
</evidence>
<evidence type="ECO:0000256" key="1">
    <source>
        <dbReference type="ARBA" id="ARBA00007992"/>
    </source>
</evidence>
<dbReference type="GeneID" id="28962763"/>
<evidence type="ECO:0000256" key="4">
    <source>
        <dbReference type="ARBA" id="ARBA00023002"/>
    </source>
</evidence>
<evidence type="ECO:0000313" key="8">
    <source>
        <dbReference type="Proteomes" id="UP000009097"/>
    </source>
</evidence>
<keyword evidence="2" id="KW-0285">Flavoprotein</keyword>
<dbReference type="KEGG" id="fox:FOXG_22057"/>
<dbReference type="InterPro" id="IPR036188">
    <property type="entry name" value="FAD/NAD-bd_sf"/>
</dbReference>
<feature type="domain" description="FAD-binding" evidence="6">
    <location>
        <begin position="52"/>
        <end position="88"/>
    </location>
</feature>
<evidence type="ECO:0000256" key="2">
    <source>
        <dbReference type="ARBA" id="ARBA00022630"/>
    </source>
</evidence>
<dbReference type="RefSeq" id="XP_018255864.1">
    <property type="nucleotide sequence ID" value="XM_018402439.1"/>
</dbReference>
<gene>
    <name evidence="7" type="ORF">FOXG_22057</name>
</gene>
<dbReference type="InterPro" id="IPR002938">
    <property type="entry name" value="FAD-bd"/>
</dbReference>
<evidence type="ECO:0000313" key="7">
    <source>
        <dbReference type="EMBL" id="KNB17819.1"/>
    </source>
</evidence>
<dbReference type="GO" id="GO:0071949">
    <property type="term" value="F:FAD binding"/>
    <property type="evidence" value="ECO:0007669"/>
    <property type="project" value="InterPro"/>
</dbReference>
<dbReference type="Proteomes" id="UP000009097">
    <property type="component" value="Unassembled WGS sequence"/>
</dbReference>
<evidence type="ECO:0000256" key="5">
    <source>
        <dbReference type="ARBA" id="ARBA00023033"/>
    </source>
</evidence>
<keyword evidence="5" id="KW-0503">Monooxygenase</keyword>
<proteinExistence type="inferred from homology"/>
<dbReference type="PRINTS" id="PR00420">
    <property type="entry name" value="RNGMNOXGNASE"/>
</dbReference>
<dbReference type="PANTHER" id="PTHR13789:SF316">
    <property type="entry name" value="FAD-BINDING DOMAIN-CONTAINING PROTEIN"/>
    <property type="match status" value="1"/>
</dbReference>
<keyword evidence="3" id="KW-0274">FAD</keyword>
<dbReference type="AlphaFoldDB" id="A0A0J9W463"/>
<dbReference type="EMBL" id="DS231723">
    <property type="protein sequence ID" value="KNB17819.1"/>
    <property type="molecule type" value="Genomic_DNA"/>
</dbReference>
<dbReference type="OrthoDB" id="16820at2759"/>
<dbReference type="VEuPathDB" id="FungiDB:FOXG_22057"/>
<protein>
    <recommendedName>
        <fullName evidence="6">FAD-binding domain-containing protein</fullName>
    </recommendedName>
</protein>
<dbReference type="SUPFAM" id="SSF51905">
    <property type="entry name" value="FAD/NAD(P)-binding domain"/>
    <property type="match status" value="1"/>
</dbReference>
<name>A0A0J9W463_FUSO4</name>
<dbReference type="GO" id="GO:0004497">
    <property type="term" value="F:monooxygenase activity"/>
    <property type="evidence" value="ECO:0007669"/>
    <property type="project" value="UniProtKB-KW"/>
</dbReference>
<accession>A0A0J9W463</accession>
<dbReference type="Gene3D" id="3.50.50.60">
    <property type="entry name" value="FAD/NAD(P)-binding domain"/>
    <property type="match status" value="1"/>
</dbReference>
<sequence length="143" mass="15979">MFGSNGSFAIMPSSFDGKEVEYFATLEAKDRSREEWSQLFFSVTTLNDLKSTAGRVIVIGDAAHAIPPTGGQGAAMAFEDAETLSYVLGRIRDICLIRPNGDHRSLVNEMLHKWQRHRQGRIVKVMDFTSMQVLHHLPDVVCV</sequence>
<dbReference type="InterPro" id="IPR050493">
    <property type="entry name" value="FAD-dep_Monooxygenase_BioMet"/>
</dbReference>
<organism evidence="7 8">
    <name type="scientific">Fusarium oxysporum f. sp. lycopersici (strain 4287 / CBS 123668 / FGSC 9935 / NRRL 34936)</name>
    <name type="common">Fusarium vascular wilt of tomato</name>
    <dbReference type="NCBI Taxonomy" id="426428"/>
    <lineage>
        <taxon>Eukaryota</taxon>
        <taxon>Fungi</taxon>
        <taxon>Dikarya</taxon>
        <taxon>Ascomycota</taxon>
        <taxon>Pezizomycotina</taxon>
        <taxon>Sordariomycetes</taxon>
        <taxon>Hypocreomycetidae</taxon>
        <taxon>Hypocreales</taxon>
        <taxon>Nectriaceae</taxon>
        <taxon>Fusarium</taxon>
        <taxon>Fusarium oxysporum species complex</taxon>
    </lineage>
</organism>
<dbReference type="Pfam" id="PF01494">
    <property type="entry name" value="FAD_binding_3"/>
    <property type="match status" value="1"/>
</dbReference>
<dbReference type="PANTHER" id="PTHR13789">
    <property type="entry name" value="MONOOXYGENASE"/>
    <property type="match status" value="1"/>
</dbReference>
<reference evidence="7" key="2">
    <citation type="journal article" date="2010" name="Nature">
        <title>Comparative genomics reveals mobile pathogenicity chromosomes in Fusarium.</title>
        <authorList>
            <person name="Ma L.J."/>
            <person name="van der Does H.C."/>
            <person name="Borkovich K.A."/>
            <person name="Coleman J.J."/>
            <person name="Daboussi M.J."/>
            <person name="Di Pietro A."/>
            <person name="Dufresne M."/>
            <person name="Freitag M."/>
            <person name="Grabherr M."/>
            <person name="Henrissat B."/>
            <person name="Houterman P.M."/>
            <person name="Kang S."/>
            <person name="Shim W.B."/>
            <person name="Woloshuk C."/>
            <person name="Xie X."/>
            <person name="Xu J.R."/>
            <person name="Antoniw J."/>
            <person name="Baker S.E."/>
            <person name="Bluhm B.H."/>
            <person name="Breakspear A."/>
            <person name="Brown D.W."/>
            <person name="Butchko R.A."/>
            <person name="Chapman S."/>
            <person name="Coulson R."/>
            <person name="Coutinho P.M."/>
            <person name="Danchin E.G."/>
            <person name="Diener A."/>
            <person name="Gale L.R."/>
            <person name="Gardiner D.M."/>
            <person name="Goff S."/>
            <person name="Hammond-Kosack K.E."/>
            <person name="Hilburn K."/>
            <person name="Hua-Van A."/>
            <person name="Jonkers W."/>
            <person name="Kazan K."/>
            <person name="Kodira C.D."/>
            <person name="Koehrsen M."/>
            <person name="Kumar L."/>
            <person name="Lee Y.H."/>
            <person name="Li L."/>
            <person name="Manners J.M."/>
            <person name="Miranda-Saavedra D."/>
            <person name="Mukherjee M."/>
            <person name="Park G."/>
            <person name="Park J."/>
            <person name="Park S.Y."/>
            <person name="Proctor R.H."/>
            <person name="Regev A."/>
            <person name="Ruiz-Roldan M.C."/>
            <person name="Sain D."/>
            <person name="Sakthikumar S."/>
            <person name="Sykes S."/>
            <person name="Schwartz D.C."/>
            <person name="Turgeon B.G."/>
            <person name="Wapinski I."/>
            <person name="Yoder O."/>
            <person name="Young S."/>
            <person name="Zeng Q."/>
            <person name="Zhou S."/>
            <person name="Galagan J."/>
            <person name="Cuomo C.A."/>
            <person name="Kistler H.C."/>
            <person name="Rep M."/>
        </authorList>
    </citation>
    <scope>NUCLEOTIDE SEQUENCE [LARGE SCALE GENOMIC DNA]</scope>
    <source>
        <strain evidence="7">4287</strain>
    </source>
</reference>
<comment type="similarity">
    <text evidence="1">Belongs to the paxM FAD-dependent monooxygenase family.</text>
</comment>
<keyword evidence="4" id="KW-0560">Oxidoreductase</keyword>
<evidence type="ECO:0000259" key="6">
    <source>
        <dbReference type="Pfam" id="PF01494"/>
    </source>
</evidence>
<reference evidence="7" key="1">
    <citation type="submission" date="2007-04" db="EMBL/GenBank/DDBJ databases">
        <authorList>
            <consortium name="The Broad Institute Genome Sequencing Platform"/>
            <person name="Birren B."/>
            <person name="Lander E."/>
            <person name="Galagan J."/>
            <person name="Nusbaum C."/>
            <person name="Devon K."/>
            <person name="Ma L.-J."/>
            <person name="Jaffe D."/>
            <person name="Butler J."/>
            <person name="Alvarez P."/>
            <person name="Gnerre S."/>
            <person name="Grabherr M."/>
            <person name="Kleber M."/>
            <person name="Mauceli E."/>
            <person name="Brockman W."/>
            <person name="MacCallum I.A."/>
            <person name="Young S."/>
            <person name="LaButti K."/>
            <person name="DeCaprio D."/>
            <person name="Crawford M."/>
            <person name="Koehrsen M."/>
            <person name="Engels R."/>
            <person name="Montgomery P."/>
            <person name="Pearson M."/>
            <person name="Howarth C."/>
            <person name="Larson L."/>
            <person name="White J."/>
            <person name="O'Leary S."/>
            <person name="Kodira C."/>
            <person name="Zeng Q."/>
            <person name="Yandava C."/>
            <person name="Alvarado L."/>
            <person name="Kistler C."/>
            <person name="Shim W.-B."/>
            <person name="Kang S."/>
            <person name="Woloshuk C."/>
        </authorList>
    </citation>
    <scope>NUCLEOTIDE SEQUENCE</scope>
    <source>
        <strain evidence="7">4287</strain>
    </source>
</reference>